<organism evidence="1 2">
    <name type="scientific">Chryseolinea lacunae</name>
    <dbReference type="NCBI Taxonomy" id="2801331"/>
    <lineage>
        <taxon>Bacteria</taxon>
        <taxon>Pseudomonadati</taxon>
        <taxon>Bacteroidota</taxon>
        <taxon>Cytophagia</taxon>
        <taxon>Cytophagales</taxon>
        <taxon>Fulvivirgaceae</taxon>
        <taxon>Chryseolinea</taxon>
    </lineage>
</organism>
<keyword evidence="2" id="KW-1185">Reference proteome</keyword>
<evidence type="ECO:0008006" key="3">
    <source>
        <dbReference type="Google" id="ProtNLM"/>
    </source>
</evidence>
<evidence type="ECO:0000313" key="1">
    <source>
        <dbReference type="EMBL" id="MBL0740672.1"/>
    </source>
</evidence>
<dbReference type="EMBL" id="JAERRB010000001">
    <property type="protein sequence ID" value="MBL0740672.1"/>
    <property type="molecule type" value="Genomic_DNA"/>
</dbReference>
<dbReference type="Pfam" id="PF21274">
    <property type="entry name" value="Rng_hyd_C"/>
    <property type="match status" value="1"/>
</dbReference>
<name>A0ABS1KN50_9BACT</name>
<evidence type="ECO:0000313" key="2">
    <source>
        <dbReference type="Proteomes" id="UP000613030"/>
    </source>
</evidence>
<proteinExistence type="predicted"/>
<sequence length="89" mass="9751">MVYGTTLDELMLDVQGMLLDFDMNASLKTLASAYGDRIKYVWGPPKEHAGMRAALIRPDGIVAWTSDSDPDCSELEKAAAQWFGQANLA</sequence>
<comment type="caution">
    <text evidence="1">The sequence shown here is derived from an EMBL/GenBank/DDBJ whole genome shotgun (WGS) entry which is preliminary data.</text>
</comment>
<dbReference type="Gene3D" id="3.40.30.120">
    <property type="match status" value="1"/>
</dbReference>
<accession>A0ABS1KN50</accession>
<protein>
    <recommendedName>
        <fullName evidence="3">Alkyl hydroperoxide reductase subunit C/ Thiol specific antioxidant domain-containing protein</fullName>
    </recommendedName>
</protein>
<gene>
    <name evidence="1" type="ORF">JI741_05550</name>
</gene>
<dbReference type="Proteomes" id="UP000613030">
    <property type="component" value="Unassembled WGS sequence"/>
</dbReference>
<reference evidence="1 2" key="1">
    <citation type="submission" date="2021-01" db="EMBL/GenBank/DDBJ databases">
        <title>Chryseolinea sp. Jin1 Genome sequencing and assembly.</title>
        <authorList>
            <person name="Kim I."/>
        </authorList>
    </citation>
    <scope>NUCLEOTIDE SEQUENCE [LARGE SCALE GENOMIC DNA]</scope>
    <source>
        <strain evidence="1 2">Jin1</strain>
    </source>
</reference>